<dbReference type="Proteomes" id="UP000887013">
    <property type="component" value="Unassembled WGS sequence"/>
</dbReference>
<feature type="transmembrane region" description="Helical" evidence="6">
    <location>
        <begin position="40"/>
        <end position="57"/>
    </location>
</feature>
<sequence>MTFSHLLDQLRHKTLVRERENLLHRYGKITKIMRKVDKELSLPVFVTITMSMVGLFWSGYRLSFQKHAINVYSSTHVSSVICYLTFQLILMISASMTNEMEKKVKSTVQCLKYKFPHYIRETKFTEVFTKENNLTLWKIYVLDRSLIVTGFGTLLTYGILIGTLGN</sequence>
<dbReference type="EMBL" id="BMAW01088166">
    <property type="protein sequence ID" value="GFS33357.1"/>
    <property type="molecule type" value="Genomic_DNA"/>
</dbReference>
<evidence type="ECO:0000256" key="2">
    <source>
        <dbReference type="ARBA" id="ARBA00022475"/>
    </source>
</evidence>
<feature type="transmembrane region" description="Helical" evidence="6">
    <location>
        <begin position="77"/>
        <end position="96"/>
    </location>
</feature>
<evidence type="ECO:0000313" key="8">
    <source>
        <dbReference type="Proteomes" id="UP000887013"/>
    </source>
</evidence>
<evidence type="ECO:0000256" key="1">
    <source>
        <dbReference type="ARBA" id="ARBA00004651"/>
    </source>
</evidence>
<feature type="transmembrane region" description="Helical" evidence="6">
    <location>
        <begin position="146"/>
        <end position="165"/>
    </location>
</feature>
<accession>A0A8X6J482</accession>
<evidence type="ECO:0000256" key="4">
    <source>
        <dbReference type="ARBA" id="ARBA00022989"/>
    </source>
</evidence>
<comment type="subcellular location">
    <subcellularLocation>
        <location evidence="1">Cell membrane</location>
        <topology evidence="1">Multi-pass membrane protein</topology>
    </subcellularLocation>
</comment>
<gene>
    <name evidence="7" type="primary">AVEN_204420_1</name>
    <name evidence="7" type="ORF">NPIL_428381</name>
</gene>
<comment type="caution">
    <text evidence="7">The sequence shown here is derived from an EMBL/GenBank/DDBJ whole genome shotgun (WGS) entry which is preliminary data.</text>
</comment>
<reference evidence="7" key="1">
    <citation type="submission" date="2020-08" db="EMBL/GenBank/DDBJ databases">
        <title>Multicomponent nature underlies the extraordinary mechanical properties of spider dragline silk.</title>
        <authorList>
            <person name="Kono N."/>
            <person name="Nakamura H."/>
            <person name="Mori M."/>
            <person name="Yoshida Y."/>
            <person name="Ohtoshi R."/>
            <person name="Malay A.D."/>
            <person name="Moran D.A.P."/>
            <person name="Tomita M."/>
            <person name="Numata K."/>
            <person name="Arakawa K."/>
        </authorList>
    </citation>
    <scope>NUCLEOTIDE SEQUENCE</scope>
</reference>
<proteinExistence type="predicted"/>
<protein>
    <submittedName>
        <fullName evidence="7">Uncharacterized protein</fullName>
    </submittedName>
</protein>
<keyword evidence="8" id="KW-1185">Reference proteome</keyword>
<evidence type="ECO:0000256" key="5">
    <source>
        <dbReference type="ARBA" id="ARBA00023136"/>
    </source>
</evidence>
<dbReference type="InterPro" id="IPR013604">
    <property type="entry name" value="7TM_chemorcpt"/>
</dbReference>
<evidence type="ECO:0000256" key="3">
    <source>
        <dbReference type="ARBA" id="ARBA00022692"/>
    </source>
</evidence>
<keyword evidence="5 6" id="KW-0472">Membrane</keyword>
<dbReference type="GO" id="GO:0005886">
    <property type="term" value="C:plasma membrane"/>
    <property type="evidence" value="ECO:0007669"/>
    <property type="project" value="UniProtKB-SubCell"/>
</dbReference>
<organism evidence="7 8">
    <name type="scientific">Nephila pilipes</name>
    <name type="common">Giant wood spider</name>
    <name type="synonym">Nephila maculata</name>
    <dbReference type="NCBI Taxonomy" id="299642"/>
    <lineage>
        <taxon>Eukaryota</taxon>
        <taxon>Metazoa</taxon>
        <taxon>Ecdysozoa</taxon>
        <taxon>Arthropoda</taxon>
        <taxon>Chelicerata</taxon>
        <taxon>Arachnida</taxon>
        <taxon>Araneae</taxon>
        <taxon>Araneomorphae</taxon>
        <taxon>Entelegynae</taxon>
        <taxon>Araneoidea</taxon>
        <taxon>Nephilidae</taxon>
        <taxon>Nephila</taxon>
    </lineage>
</organism>
<dbReference type="GO" id="GO:0050909">
    <property type="term" value="P:sensory perception of taste"/>
    <property type="evidence" value="ECO:0007669"/>
    <property type="project" value="InterPro"/>
</dbReference>
<evidence type="ECO:0000256" key="6">
    <source>
        <dbReference type="SAM" id="Phobius"/>
    </source>
</evidence>
<keyword evidence="3 6" id="KW-0812">Transmembrane</keyword>
<dbReference type="AlphaFoldDB" id="A0A8X6J482"/>
<evidence type="ECO:0000313" key="7">
    <source>
        <dbReference type="EMBL" id="GFS33357.1"/>
    </source>
</evidence>
<keyword evidence="4 6" id="KW-1133">Transmembrane helix</keyword>
<dbReference type="Pfam" id="PF08395">
    <property type="entry name" value="7tm_7"/>
    <property type="match status" value="1"/>
</dbReference>
<keyword evidence="2" id="KW-1003">Cell membrane</keyword>
<name>A0A8X6J482_NEPPI</name>
<dbReference type="OrthoDB" id="6433535at2759"/>